<dbReference type="Proteomes" id="UP000838160">
    <property type="component" value="Unassembled WGS sequence"/>
</dbReference>
<name>A0ABM8ZPU4_9VIBR</name>
<organism evidence="1 2">
    <name type="scientific">Vibrio hippocampi</name>
    <dbReference type="NCBI Taxonomy" id="654686"/>
    <lineage>
        <taxon>Bacteria</taxon>
        <taxon>Pseudomonadati</taxon>
        <taxon>Pseudomonadota</taxon>
        <taxon>Gammaproteobacteria</taxon>
        <taxon>Vibrionales</taxon>
        <taxon>Vibrionaceae</taxon>
        <taxon>Vibrio</taxon>
    </lineage>
</organism>
<dbReference type="PROSITE" id="PS51257">
    <property type="entry name" value="PROKAR_LIPOPROTEIN"/>
    <property type="match status" value="1"/>
</dbReference>
<keyword evidence="2" id="KW-1185">Reference proteome</keyword>
<dbReference type="EMBL" id="CAKLCM010000004">
    <property type="protein sequence ID" value="CAH0531113.1"/>
    <property type="molecule type" value="Genomic_DNA"/>
</dbReference>
<gene>
    <name evidence="1" type="ORF">VHP8226_04107</name>
</gene>
<comment type="caution">
    <text evidence="1">The sequence shown here is derived from an EMBL/GenBank/DDBJ whole genome shotgun (WGS) entry which is preliminary data.</text>
</comment>
<protein>
    <recommendedName>
        <fullName evidence="3">Lipoprotein</fullName>
    </recommendedName>
</protein>
<evidence type="ECO:0000313" key="2">
    <source>
        <dbReference type="Proteomes" id="UP000838160"/>
    </source>
</evidence>
<sequence length="113" mass="11992">MRKLSLLAVAAVVGLVGCSDPNSEWLNKGYSVGLDRKGWTEADQPTQLGTAGHWLKSLQDKGFLNAADLTEGEALKENATVLMGCINSALPVSNGEINYLVADCVKLNGWSKG</sequence>
<evidence type="ECO:0000313" key="1">
    <source>
        <dbReference type="EMBL" id="CAH0531113.1"/>
    </source>
</evidence>
<dbReference type="RefSeq" id="WP_237487160.1">
    <property type="nucleotide sequence ID" value="NZ_CAKLCM010000004.1"/>
</dbReference>
<evidence type="ECO:0008006" key="3">
    <source>
        <dbReference type="Google" id="ProtNLM"/>
    </source>
</evidence>
<accession>A0ABM8ZPU4</accession>
<reference evidence="1" key="1">
    <citation type="submission" date="2021-12" db="EMBL/GenBank/DDBJ databases">
        <authorList>
            <person name="Rodrigo-Torres L."/>
            <person name="Arahal R. D."/>
            <person name="Lucena T."/>
        </authorList>
    </citation>
    <scope>NUCLEOTIDE SEQUENCE</scope>
    <source>
        <strain evidence="1">CECT 8226</strain>
    </source>
</reference>
<proteinExistence type="predicted"/>